<dbReference type="FunFam" id="1.20.900.10:FF:000008">
    <property type="entry name" value="rho guanine nucleotide exchange factor 25"/>
    <property type="match status" value="1"/>
</dbReference>
<dbReference type="CDD" id="cd13241">
    <property type="entry name" value="PH2_Kalirin_Trio_p63RhoGEF"/>
    <property type="match status" value="1"/>
</dbReference>
<proteinExistence type="predicted"/>
<evidence type="ECO:0000256" key="3">
    <source>
        <dbReference type="ARBA" id="ARBA00022658"/>
    </source>
</evidence>
<dbReference type="EMBL" id="GL732534">
    <property type="protein sequence ID" value="EFX84744.1"/>
    <property type="molecule type" value="Genomic_DNA"/>
</dbReference>
<dbReference type="Pfam" id="PF22697">
    <property type="entry name" value="SOS1_NGEF_PH"/>
    <property type="match status" value="1"/>
</dbReference>
<dbReference type="GO" id="GO:0005085">
    <property type="term" value="F:guanyl-nucleotide exchange factor activity"/>
    <property type="evidence" value="ECO:0007669"/>
    <property type="project" value="UniProtKB-KW"/>
</dbReference>
<dbReference type="Gene3D" id="1.20.900.10">
    <property type="entry name" value="Dbl homology (DH) domain"/>
    <property type="match status" value="1"/>
</dbReference>
<keyword evidence="2" id="KW-0963">Cytoplasm</keyword>
<dbReference type="SMART" id="SM00325">
    <property type="entry name" value="RhoGEF"/>
    <property type="match status" value="1"/>
</dbReference>
<evidence type="ECO:0000259" key="4">
    <source>
        <dbReference type="PROSITE" id="PS50003"/>
    </source>
</evidence>
<evidence type="ECO:0008006" key="8">
    <source>
        <dbReference type="Google" id="ProtNLM"/>
    </source>
</evidence>
<gene>
    <name evidence="6" type="ORF">DAPPUDRAFT_314612</name>
</gene>
<dbReference type="PhylomeDB" id="E9G6W5"/>
<dbReference type="PANTHER" id="PTHR22826:SF106">
    <property type="entry name" value="TRIO, ISOFORM A"/>
    <property type="match status" value="1"/>
</dbReference>
<dbReference type="eggNOG" id="KOG4240">
    <property type="taxonomic scope" value="Eukaryota"/>
</dbReference>
<dbReference type="FunCoup" id="E9G6W5">
    <property type="interactions" value="21"/>
</dbReference>
<dbReference type="InterPro" id="IPR055251">
    <property type="entry name" value="SOS1_NGEF_PH"/>
</dbReference>
<reference evidence="6 7" key="1">
    <citation type="journal article" date="2011" name="Science">
        <title>The ecoresponsive genome of Daphnia pulex.</title>
        <authorList>
            <person name="Colbourne J.K."/>
            <person name="Pfrender M.E."/>
            <person name="Gilbert D."/>
            <person name="Thomas W.K."/>
            <person name="Tucker A."/>
            <person name="Oakley T.H."/>
            <person name="Tokishita S."/>
            <person name="Aerts A."/>
            <person name="Arnold G.J."/>
            <person name="Basu M.K."/>
            <person name="Bauer D.J."/>
            <person name="Caceres C.E."/>
            <person name="Carmel L."/>
            <person name="Casola C."/>
            <person name="Choi J.H."/>
            <person name="Detter J.C."/>
            <person name="Dong Q."/>
            <person name="Dusheyko S."/>
            <person name="Eads B.D."/>
            <person name="Frohlich T."/>
            <person name="Geiler-Samerotte K.A."/>
            <person name="Gerlach D."/>
            <person name="Hatcher P."/>
            <person name="Jogdeo S."/>
            <person name="Krijgsveld J."/>
            <person name="Kriventseva E.V."/>
            <person name="Kultz D."/>
            <person name="Laforsch C."/>
            <person name="Lindquist E."/>
            <person name="Lopez J."/>
            <person name="Manak J.R."/>
            <person name="Muller J."/>
            <person name="Pangilinan J."/>
            <person name="Patwardhan R.P."/>
            <person name="Pitluck S."/>
            <person name="Pritham E.J."/>
            <person name="Rechtsteiner A."/>
            <person name="Rho M."/>
            <person name="Rogozin I.B."/>
            <person name="Sakarya O."/>
            <person name="Salamov A."/>
            <person name="Schaack S."/>
            <person name="Shapiro H."/>
            <person name="Shiga Y."/>
            <person name="Skalitzky C."/>
            <person name="Smith Z."/>
            <person name="Souvorov A."/>
            <person name="Sung W."/>
            <person name="Tang Z."/>
            <person name="Tsuchiya D."/>
            <person name="Tu H."/>
            <person name="Vos H."/>
            <person name="Wang M."/>
            <person name="Wolf Y.I."/>
            <person name="Yamagata H."/>
            <person name="Yamada T."/>
            <person name="Ye Y."/>
            <person name="Shaw J.R."/>
            <person name="Andrews J."/>
            <person name="Crease T.J."/>
            <person name="Tang H."/>
            <person name="Lucas S.M."/>
            <person name="Robertson H.M."/>
            <person name="Bork P."/>
            <person name="Koonin E.V."/>
            <person name="Zdobnov E.M."/>
            <person name="Grigoriev I.V."/>
            <person name="Lynch M."/>
            <person name="Boore J.L."/>
        </authorList>
    </citation>
    <scope>NUCLEOTIDE SEQUENCE [LARGE SCALE GENOMIC DNA]</scope>
</reference>
<name>E9G6W5_DAPPU</name>
<dbReference type="PROSITE" id="PS50003">
    <property type="entry name" value="PH_DOMAIN"/>
    <property type="match status" value="1"/>
</dbReference>
<feature type="domain" description="DH" evidence="5">
    <location>
        <begin position="29"/>
        <end position="225"/>
    </location>
</feature>
<dbReference type="PANTHER" id="PTHR22826">
    <property type="entry name" value="RHO GUANINE EXCHANGE FACTOR-RELATED"/>
    <property type="match status" value="1"/>
</dbReference>
<dbReference type="CDD" id="cd00160">
    <property type="entry name" value="RhoGEF"/>
    <property type="match status" value="1"/>
</dbReference>
<evidence type="ECO:0000256" key="2">
    <source>
        <dbReference type="ARBA" id="ARBA00022490"/>
    </source>
</evidence>
<dbReference type="InterPro" id="IPR001849">
    <property type="entry name" value="PH_domain"/>
</dbReference>
<sequence length="408" mass="46023">MCSLDEQEQGLRSMQLGINPDDVEPILRKRQYVLQELVESERDYVRDLGQIVDGYMALMSLGINGGQSANVSDPSSLPPPVPDDLREGKDKIIFGNVEAIYNWHNDVFLQAIEKCGENVGELGPLFKRSERKLHMYIVYCQNKAKSEYIVSEYIDTYFEELRQRLGHRLTICDLLIKPVQRITKYQLLLRDLVRYTEKGSLQDEVDTLSRALHIMTIVPKMANDMMMVGRLQGFDGKITAQGKLLLHGQLYCCTELSKVPSKEFKELQVFLFEQAIIFSEIVGKRTQFIQPVFIYKAHIQMNKMSLDEKFEVGEAGEPLKFLVKSTDPRHTSTGGSGSGASSSGAHCAFVCYAPNPEATNEWVETIKQILQSQRDFLKAIQSPIKYQNEQQRLSGAGGASGSLASQHL</sequence>
<dbReference type="InterPro" id="IPR035899">
    <property type="entry name" value="DBL_dom_sf"/>
</dbReference>
<dbReference type="OMA" id="TSMEEQH"/>
<dbReference type="Gene3D" id="2.30.29.30">
    <property type="entry name" value="Pleckstrin-homology domain (PH domain)/Phosphotyrosine-binding domain (PTB)"/>
    <property type="match status" value="1"/>
</dbReference>
<dbReference type="Pfam" id="PF00621">
    <property type="entry name" value="RhoGEF"/>
    <property type="match status" value="1"/>
</dbReference>
<keyword evidence="7" id="KW-1185">Reference proteome</keyword>
<feature type="domain" description="PH" evidence="4">
    <location>
        <begin position="237"/>
        <end position="371"/>
    </location>
</feature>
<dbReference type="PROSITE" id="PS50010">
    <property type="entry name" value="DH_2"/>
    <property type="match status" value="1"/>
</dbReference>
<accession>E9G6W5</accession>
<dbReference type="HOGENOM" id="CLU_001356_1_1_1"/>
<evidence type="ECO:0000259" key="5">
    <source>
        <dbReference type="PROSITE" id="PS50010"/>
    </source>
</evidence>
<dbReference type="OrthoDB" id="10256089at2759"/>
<dbReference type="InterPro" id="IPR051336">
    <property type="entry name" value="RhoGEF_Guanine_NuclExch_SF"/>
</dbReference>
<comment type="subcellular location">
    <subcellularLocation>
        <location evidence="1">Cytoplasm</location>
    </subcellularLocation>
</comment>
<dbReference type="SUPFAM" id="SSF50729">
    <property type="entry name" value="PH domain-like"/>
    <property type="match status" value="1"/>
</dbReference>
<dbReference type="InterPro" id="IPR011993">
    <property type="entry name" value="PH-like_dom_sf"/>
</dbReference>
<organism evidence="6 7">
    <name type="scientific">Daphnia pulex</name>
    <name type="common">Water flea</name>
    <dbReference type="NCBI Taxonomy" id="6669"/>
    <lineage>
        <taxon>Eukaryota</taxon>
        <taxon>Metazoa</taxon>
        <taxon>Ecdysozoa</taxon>
        <taxon>Arthropoda</taxon>
        <taxon>Crustacea</taxon>
        <taxon>Branchiopoda</taxon>
        <taxon>Diplostraca</taxon>
        <taxon>Cladocera</taxon>
        <taxon>Anomopoda</taxon>
        <taxon>Daphniidae</taxon>
        <taxon>Daphnia</taxon>
    </lineage>
</organism>
<protein>
    <recommendedName>
        <fullName evidence="8">DH domain-containing protein</fullName>
    </recommendedName>
</protein>
<dbReference type="GO" id="GO:0005737">
    <property type="term" value="C:cytoplasm"/>
    <property type="evidence" value="ECO:0007669"/>
    <property type="project" value="UniProtKB-SubCell"/>
</dbReference>
<evidence type="ECO:0000313" key="7">
    <source>
        <dbReference type="Proteomes" id="UP000000305"/>
    </source>
</evidence>
<dbReference type="SUPFAM" id="SSF48065">
    <property type="entry name" value="DBL homology domain (DH-domain)"/>
    <property type="match status" value="1"/>
</dbReference>
<keyword evidence="3" id="KW-0344">Guanine-nucleotide releasing factor</keyword>
<evidence type="ECO:0000256" key="1">
    <source>
        <dbReference type="ARBA" id="ARBA00004496"/>
    </source>
</evidence>
<dbReference type="InParanoid" id="E9G6W5"/>
<dbReference type="SMART" id="SM00233">
    <property type="entry name" value="PH"/>
    <property type="match status" value="1"/>
</dbReference>
<dbReference type="KEGG" id="dpx:DAPPUDRAFT_314612"/>
<evidence type="ECO:0000313" key="6">
    <source>
        <dbReference type="EMBL" id="EFX84744.1"/>
    </source>
</evidence>
<dbReference type="InterPro" id="IPR000219">
    <property type="entry name" value="DH_dom"/>
</dbReference>
<dbReference type="Proteomes" id="UP000000305">
    <property type="component" value="Unassembled WGS sequence"/>
</dbReference>
<dbReference type="AlphaFoldDB" id="E9G6W5"/>
<dbReference type="STRING" id="6669.E9G6W5"/>